<dbReference type="AlphaFoldDB" id="A0A4D9EAS2"/>
<name>A0A4D9EAS2_9SAUR</name>
<accession>A0A4D9EAS2</accession>
<dbReference type="Proteomes" id="UP000297703">
    <property type="component" value="Unassembled WGS sequence"/>
</dbReference>
<protein>
    <submittedName>
        <fullName evidence="2">Mucosal addressin cell adhesion molecule 1</fullName>
    </submittedName>
</protein>
<keyword evidence="1" id="KW-0175">Coiled coil</keyword>
<dbReference type="EMBL" id="QXTE01000087">
    <property type="protein sequence ID" value="TFK07247.1"/>
    <property type="molecule type" value="Genomic_DNA"/>
</dbReference>
<feature type="coiled-coil region" evidence="1">
    <location>
        <begin position="145"/>
        <end position="179"/>
    </location>
</feature>
<comment type="caution">
    <text evidence="2">The sequence shown here is derived from an EMBL/GenBank/DDBJ whole genome shotgun (WGS) entry which is preliminary data.</text>
</comment>
<reference evidence="2 3" key="2">
    <citation type="submission" date="2019-04" db="EMBL/GenBank/DDBJ databases">
        <title>The genome sequence of big-headed turtle.</title>
        <authorList>
            <person name="Gong S."/>
        </authorList>
    </citation>
    <scope>NUCLEOTIDE SEQUENCE [LARGE SCALE GENOMIC DNA]</scope>
    <source>
        <strain evidence="2">DO16091913</strain>
        <tissue evidence="2">Muscle</tissue>
    </source>
</reference>
<proteinExistence type="predicted"/>
<evidence type="ECO:0000313" key="3">
    <source>
        <dbReference type="Proteomes" id="UP000297703"/>
    </source>
</evidence>
<dbReference type="OrthoDB" id="9209058at2759"/>
<evidence type="ECO:0000313" key="2">
    <source>
        <dbReference type="EMBL" id="TFK07247.1"/>
    </source>
</evidence>
<reference evidence="2 3" key="1">
    <citation type="submission" date="2019-04" db="EMBL/GenBank/DDBJ databases">
        <title>Draft genome of the big-headed turtle Platysternon megacephalum.</title>
        <authorList>
            <person name="Gong S."/>
        </authorList>
    </citation>
    <scope>NUCLEOTIDE SEQUENCE [LARGE SCALE GENOMIC DNA]</scope>
    <source>
        <strain evidence="2">DO16091913</strain>
        <tissue evidence="2">Muscle</tissue>
    </source>
</reference>
<evidence type="ECO:0000256" key="1">
    <source>
        <dbReference type="SAM" id="Coils"/>
    </source>
</evidence>
<organism evidence="2 3">
    <name type="scientific">Platysternon megacephalum</name>
    <name type="common">big-headed turtle</name>
    <dbReference type="NCBI Taxonomy" id="55544"/>
    <lineage>
        <taxon>Eukaryota</taxon>
        <taxon>Metazoa</taxon>
        <taxon>Chordata</taxon>
        <taxon>Craniata</taxon>
        <taxon>Vertebrata</taxon>
        <taxon>Euteleostomi</taxon>
        <taxon>Archelosauria</taxon>
        <taxon>Testudinata</taxon>
        <taxon>Testudines</taxon>
        <taxon>Cryptodira</taxon>
        <taxon>Durocryptodira</taxon>
        <taxon>Testudinoidea</taxon>
        <taxon>Platysternidae</taxon>
        <taxon>Platysternon</taxon>
    </lineage>
</organism>
<sequence>MEQSAFPQPGRVRSDASQCKVLDHRTRASEETCRRWCWCCCSCVGKASNELSVIPDTSVPHRGESEAPQDEHTNLDGTKMEQQVKYVEDKLRSETNARFEGIEKLLRFLEESRRQEAASRIDSCCSRLQKATSKSRCFAQKELSRKVSAEEFHQKEEECEKLKEQKRVLEQKLDLVLSNAMGSHTCSENLNDPCRLSAVLEMYNRLRTHEWEKPKCAASVSTFPMTYEKGCVFHM</sequence>
<gene>
    <name evidence="2" type="ORF">DR999_PMT09927</name>
</gene>
<keyword evidence="3" id="KW-1185">Reference proteome</keyword>